<dbReference type="Pfam" id="PF05427">
    <property type="entry name" value="FIBP"/>
    <property type="match status" value="1"/>
</dbReference>
<dbReference type="PANTHER" id="PTHR13223:SF2">
    <property type="entry name" value="ACIDIC FIBROBLAST GROWTH FACTOR INTRACELLULAR-BINDING PROTEIN"/>
    <property type="match status" value="1"/>
</dbReference>
<dbReference type="Proteomes" id="UP000440578">
    <property type="component" value="Unassembled WGS sequence"/>
</dbReference>
<sequence length="359" mass="41742">MLIPELDIFVGNVFIIDWEIFKLWLDGHECPSAASILQQRGSLMAGATMDMLHGDVLDHYRSFSTLERLLEVPTLFVEQRVLQISPNDQTDIIEKYYDFDDAVMRELIGKKPSSKLRKELDDVCEKTGVLVRSCRRQFDNVRRIYKQVDEMTGNVLDNIRQQFLLPDPLARRYAAILFLDWVRFETHKRKLAHLTFNDFFVCADGLLRHWADEECELDKEFFQDLREIKAILEREKEAKTVTLRKLEGGRLSTDAAGDLTQNFRSLFRSLVNIATGLYRSRELKDLFIDLQEKIVEPCKCARWTQSDMESFIAAINFDVSEIETFRRQVTGAAGETDLPILWRRYLRAVGPCILQLFAS</sequence>
<dbReference type="PANTHER" id="PTHR13223">
    <property type="entry name" value="ACIDIC FIBROBLAST GROWTH FACTOR INTRACELLULAR BINDING PROTEIN"/>
    <property type="match status" value="1"/>
</dbReference>
<evidence type="ECO:0000313" key="2">
    <source>
        <dbReference type="Proteomes" id="UP000440578"/>
    </source>
</evidence>
<evidence type="ECO:0000313" key="1">
    <source>
        <dbReference type="EMBL" id="KAF0296820.1"/>
    </source>
</evidence>
<reference evidence="1 2" key="1">
    <citation type="submission" date="2019-07" db="EMBL/GenBank/DDBJ databases">
        <title>Draft genome assembly of a fouling barnacle, Amphibalanus amphitrite (Darwin, 1854): The first reference genome for Thecostraca.</title>
        <authorList>
            <person name="Kim W."/>
        </authorList>
    </citation>
    <scope>NUCLEOTIDE SEQUENCE [LARGE SCALE GENOMIC DNA]</scope>
    <source>
        <strain evidence="1">SNU_AA5</strain>
        <tissue evidence="1">Soma without cirri and trophi</tissue>
    </source>
</reference>
<keyword evidence="2" id="KW-1185">Reference proteome</keyword>
<name>A0A6A4VZK7_AMPAM</name>
<accession>A0A6A4VZK7</accession>
<proteinExistence type="predicted"/>
<organism evidence="1 2">
    <name type="scientific">Amphibalanus amphitrite</name>
    <name type="common">Striped barnacle</name>
    <name type="synonym">Balanus amphitrite</name>
    <dbReference type="NCBI Taxonomy" id="1232801"/>
    <lineage>
        <taxon>Eukaryota</taxon>
        <taxon>Metazoa</taxon>
        <taxon>Ecdysozoa</taxon>
        <taxon>Arthropoda</taxon>
        <taxon>Crustacea</taxon>
        <taxon>Multicrustacea</taxon>
        <taxon>Cirripedia</taxon>
        <taxon>Thoracica</taxon>
        <taxon>Thoracicalcarea</taxon>
        <taxon>Balanomorpha</taxon>
        <taxon>Balanoidea</taxon>
        <taxon>Balanidae</taxon>
        <taxon>Amphibalaninae</taxon>
        <taxon>Amphibalanus</taxon>
    </lineage>
</organism>
<comment type="caution">
    <text evidence="1">The sequence shown here is derived from an EMBL/GenBank/DDBJ whole genome shotgun (WGS) entry which is preliminary data.</text>
</comment>
<dbReference type="EMBL" id="VIIS01001533">
    <property type="protein sequence ID" value="KAF0296820.1"/>
    <property type="molecule type" value="Genomic_DNA"/>
</dbReference>
<dbReference type="InterPro" id="IPR008614">
    <property type="entry name" value="FIBP"/>
</dbReference>
<dbReference type="AlphaFoldDB" id="A0A6A4VZK7"/>
<dbReference type="GO" id="GO:0005634">
    <property type="term" value="C:nucleus"/>
    <property type="evidence" value="ECO:0007669"/>
    <property type="project" value="TreeGrafter"/>
</dbReference>
<gene>
    <name evidence="1" type="primary">Fibp</name>
    <name evidence="1" type="ORF">FJT64_005772</name>
</gene>
<protein>
    <submittedName>
        <fullName evidence="1">Acidic fibroblast growth factor intracellular-binding protein</fullName>
    </submittedName>
</protein>
<dbReference type="OrthoDB" id="16955at2759"/>